<accession>A0AA40G7S7</accession>
<protein>
    <submittedName>
        <fullName evidence="1">Uncharacterized protein</fullName>
    </submittedName>
</protein>
<dbReference type="AlphaFoldDB" id="A0AA40G7S7"/>
<name>A0AA40G7S7_9HYME</name>
<comment type="caution">
    <text evidence="1">The sequence shown here is derived from an EMBL/GenBank/DDBJ whole genome shotgun (WGS) entry which is preliminary data.</text>
</comment>
<organism evidence="1 2">
    <name type="scientific">Melipona bicolor</name>
    <dbReference type="NCBI Taxonomy" id="60889"/>
    <lineage>
        <taxon>Eukaryota</taxon>
        <taxon>Metazoa</taxon>
        <taxon>Ecdysozoa</taxon>
        <taxon>Arthropoda</taxon>
        <taxon>Hexapoda</taxon>
        <taxon>Insecta</taxon>
        <taxon>Pterygota</taxon>
        <taxon>Neoptera</taxon>
        <taxon>Endopterygota</taxon>
        <taxon>Hymenoptera</taxon>
        <taxon>Apocrita</taxon>
        <taxon>Aculeata</taxon>
        <taxon>Apoidea</taxon>
        <taxon>Anthophila</taxon>
        <taxon>Apidae</taxon>
        <taxon>Melipona</taxon>
    </lineage>
</organism>
<evidence type="ECO:0000313" key="1">
    <source>
        <dbReference type="EMBL" id="KAK1132536.1"/>
    </source>
</evidence>
<evidence type="ECO:0000313" key="2">
    <source>
        <dbReference type="Proteomes" id="UP001177670"/>
    </source>
</evidence>
<dbReference type="Proteomes" id="UP001177670">
    <property type="component" value="Unassembled WGS sequence"/>
</dbReference>
<proteinExistence type="predicted"/>
<keyword evidence="2" id="KW-1185">Reference proteome</keyword>
<gene>
    <name evidence="1" type="ORF">K0M31_013919</name>
</gene>
<reference evidence="1" key="1">
    <citation type="submission" date="2021-10" db="EMBL/GenBank/DDBJ databases">
        <title>Melipona bicolor Genome sequencing and assembly.</title>
        <authorList>
            <person name="Araujo N.S."/>
            <person name="Arias M.C."/>
        </authorList>
    </citation>
    <scope>NUCLEOTIDE SEQUENCE</scope>
    <source>
        <strain evidence="1">USP_2M_L1-L4_2017</strain>
        <tissue evidence="1">Whole body</tissue>
    </source>
</reference>
<sequence length="104" mass="10597">MDPVFHGQVRRSRMHRTGTRKVIERYGSPCLTSPARTIVGSRPPSLQQADNGSRPVAVTAPAAAAAAAAAVAAPAALAAAVACLAESASTLELGLFGTPYTQIV</sequence>
<dbReference type="EMBL" id="JAHYIQ010000004">
    <property type="protein sequence ID" value="KAK1132536.1"/>
    <property type="molecule type" value="Genomic_DNA"/>
</dbReference>